<dbReference type="GO" id="GO:0005930">
    <property type="term" value="C:axoneme"/>
    <property type="evidence" value="ECO:0007669"/>
    <property type="project" value="UniProtKB-SubCell"/>
</dbReference>
<dbReference type="InterPro" id="IPR018902">
    <property type="entry name" value="CMI2A-C-like_dom"/>
</dbReference>
<evidence type="ECO:0000313" key="7">
    <source>
        <dbReference type="EMBL" id="KAJ3026697.1"/>
    </source>
</evidence>
<sequence>MPYEGGTDCIATPGFAGFVPSLKYQFGLTYGNATRHILRTDPSLKQGIMQQEIATRKQTANASHVAQVAAEAASDVVANMAAGTGRGTTIDVREVIPGKAFARKGAAAKGECPAGDESHDWVWMEGRKYATGDDRFSFPPVPGYTGFIPRSKEHFGRSYVETTNASLDDFQTMLKSKNQLPDR</sequence>
<dbReference type="Proteomes" id="UP001212841">
    <property type="component" value="Unassembled WGS sequence"/>
</dbReference>
<evidence type="ECO:0000256" key="3">
    <source>
        <dbReference type="ARBA" id="ARBA00023212"/>
    </source>
</evidence>
<feature type="domain" description="Ciliary microtubule inner protein 2A-C-like" evidence="6">
    <location>
        <begin position="13"/>
        <end position="39"/>
    </location>
</feature>
<comment type="subcellular location">
    <subcellularLocation>
        <location evidence="1">Cytoplasm</location>
        <location evidence="1">Cytoskeleton</location>
        <location evidence="1">Cilium axoneme</location>
    </subcellularLocation>
</comment>
<evidence type="ECO:0000259" key="6">
    <source>
        <dbReference type="Pfam" id="PF10629"/>
    </source>
</evidence>
<gene>
    <name evidence="7" type="ORF">HK097_006316</name>
</gene>
<name>A0AAD5WWH8_9FUNG</name>
<dbReference type="AlphaFoldDB" id="A0AAD5WWH8"/>
<keyword evidence="4" id="KW-0966">Cell projection</keyword>
<dbReference type="EMBL" id="JADGJD010002975">
    <property type="protein sequence ID" value="KAJ3026697.1"/>
    <property type="molecule type" value="Genomic_DNA"/>
</dbReference>
<evidence type="ECO:0000256" key="4">
    <source>
        <dbReference type="ARBA" id="ARBA00023273"/>
    </source>
</evidence>
<accession>A0AAD5WWH8</accession>
<dbReference type="PANTHER" id="PTHR22146:SF8">
    <property type="entry name" value="PROTEIN FAM166B"/>
    <property type="match status" value="1"/>
</dbReference>
<protein>
    <recommendedName>
        <fullName evidence="6">Ciliary microtubule inner protein 2A-C-like domain-containing protein</fullName>
    </recommendedName>
</protein>
<reference evidence="7" key="1">
    <citation type="submission" date="2020-05" db="EMBL/GenBank/DDBJ databases">
        <title>Phylogenomic resolution of chytrid fungi.</title>
        <authorList>
            <person name="Stajich J.E."/>
            <person name="Amses K."/>
            <person name="Simmons R."/>
            <person name="Seto K."/>
            <person name="Myers J."/>
            <person name="Bonds A."/>
            <person name="Quandt C.A."/>
            <person name="Barry K."/>
            <person name="Liu P."/>
            <person name="Grigoriev I."/>
            <person name="Longcore J.E."/>
            <person name="James T.Y."/>
        </authorList>
    </citation>
    <scope>NUCLEOTIDE SEQUENCE</scope>
    <source>
        <strain evidence="7">JEL0318</strain>
    </source>
</reference>
<comment type="caution">
    <text evidence="7">The sequence shown here is derived from an EMBL/GenBank/DDBJ whole genome shotgun (WGS) entry which is preliminary data.</text>
</comment>
<proteinExistence type="inferred from homology"/>
<comment type="similarity">
    <text evidence="5">Belongs to the CIMIP2 family.</text>
</comment>
<feature type="non-terminal residue" evidence="7">
    <location>
        <position position="1"/>
    </location>
</feature>
<dbReference type="Pfam" id="PF10629">
    <property type="entry name" value="CMI2B-like"/>
    <property type="match status" value="2"/>
</dbReference>
<keyword evidence="3" id="KW-0206">Cytoskeleton</keyword>
<evidence type="ECO:0000256" key="1">
    <source>
        <dbReference type="ARBA" id="ARBA00004430"/>
    </source>
</evidence>
<evidence type="ECO:0000313" key="8">
    <source>
        <dbReference type="Proteomes" id="UP001212841"/>
    </source>
</evidence>
<feature type="domain" description="Ciliary microtubule inner protein 2A-C-like" evidence="6">
    <location>
        <begin position="141"/>
        <end position="178"/>
    </location>
</feature>
<keyword evidence="8" id="KW-1185">Reference proteome</keyword>
<keyword evidence="2" id="KW-0963">Cytoplasm</keyword>
<evidence type="ECO:0000256" key="2">
    <source>
        <dbReference type="ARBA" id="ARBA00022490"/>
    </source>
</evidence>
<organism evidence="7 8">
    <name type="scientific">Rhizophlyctis rosea</name>
    <dbReference type="NCBI Taxonomy" id="64517"/>
    <lineage>
        <taxon>Eukaryota</taxon>
        <taxon>Fungi</taxon>
        <taxon>Fungi incertae sedis</taxon>
        <taxon>Chytridiomycota</taxon>
        <taxon>Chytridiomycota incertae sedis</taxon>
        <taxon>Chytridiomycetes</taxon>
        <taxon>Rhizophlyctidales</taxon>
        <taxon>Rhizophlyctidaceae</taxon>
        <taxon>Rhizophlyctis</taxon>
    </lineage>
</organism>
<dbReference type="PANTHER" id="PTHR22146">
    <property type="entry name" value="CAT EYE SYNDROME CRITICAL REGION PROTEIN 6"/>
    <property type="match status" value="1"/>
</dbReference>
<evidence type="ECO:0000256" key="5">
    <source>
        <dbReference type="ARBA" id="ARBA00035661"/>
    </source>
</evidence>